<dbReference type="InterPro" id="IPR005119">
    <property type="entry name" value="LysR_subst-bd"/>
</dbReference>
<evidence type="ECO:0000259" key="5">
    <source>
        <dbReference type="PROSITE" id="PS50931"/>
    </source>
</evidence>
<dbReference type="InterPro" id="IPR036388">
    <property type="entry name" value="WH-like_DNA-bd_sf"/>
</dbReference>
<feature type="domain" description="HTH lysR-type" evidence="5">
    <location>
        <begin position="10"/>
        <end position="67"/>
    </location>
</feature>
<dbReference type="Pfam" id="PF03466">
    <property type="entry name" value="LysR_substrate"/>
    <property type="match status" value="1"/>
</dbReference>
<sequence length="306" mass="34392">MGLTEMLEKIDQQWIKSFHCVYENNSFKRAAEFLCLPTSNVSRHIALLEERLGTRLFDRTTRKIAPTDAGEHLYLRTQPLLDKLNDALEEVTQHSHKVMGQLNILMPDSPALAQAVVSFCTQHPSISLCCDTSISPKEDLLDGFDVILSFHRGKLEDNNWVAKEVKRWPSAVVASPKLLQTFPRPFQVTDLKHVPCINSFTALNGTPWVFKSAKGELITQKVQSSFKVNSGYLAKSGALAGFGVAILPTESCRDEIEAGSLEILQLEYEPEDLVLYAFYASRKHLAKKIPMFIEHLRHQANIVKSA</sequence>
<protein>
    <submittedName>
        <fullName evidence="6">LysR family transcriptional regulator</fullName>
    </submittedName>
</protein>
<keyword evidence="3" id="KW-0238">DNA-binding</keyword>
<proteinExistence type="inferred from homology"/>
<dbReference type="GO" id="GO:0003700">
    <property type="term" value="F:DNA-binding transcription factor activity"/>
    <property type="evidence" value="ECO:0007669"/>
    <property type="project" value="InterPro"/>
</dbReference>
<accession>A0A1Q9GJ78</accession>
<evidence type="ECO:0000256" key="1">
    <source>
        <dbReference type="ARBA" id="ARBA00009437"/>
    </source>
</evidence>
<dbReference type="CDD" id="cd08422">
    <property type="entry name" value="PBP2_CrgA_like"/>
    <property type="match status" value="1"/>
</dbReference>
<dbReference type="EMBL" id="MJIL01000083">
    <property type="protein sequence ID" value="OLQ74512.1"/>
    <property type="molecule type" value="Genomic_DNA"/>
</dbReference>
<reference evidence="6 7" key="1">
    <citation type="submission" date="2016-09" db="EMBL/GenBank/DDBJ databases">
        <title>Photobacterium proteolyticum sp. nov. a protease producing bacterium isolated from ocean sediments of Laizhou Bay.</title>
        <authorList>
            <person name="Li Y."/>
        </authorList>
    </citation>
    <scope>NUCLEOTIDE SEQUENCE [LARGE SCALE GENOMIC DNA]</scope>
    <source>
        <strain evidence="6 7">13-12</strain>
    </source>
</reference>
<dbReference type="Pfam" id="PF00126">
    <property type="entry name" value="HTH_1"/>
    <property type="match status" value="1"/>
</dbReference>
<dbReference type="OrthoDB" id="6565067at2"/>
<dbReference type="GO" id="GO:0003677">
    <property type="term" value="F:DNA binding"/>
    <property type="evidence" value="ECO:0007669"/>
    <property type="project" value="UniProtKB-KW"/>
</dbReference>
<comment type="similarity">
    <text evidence="1">Belongs to the LysR transcriptional regulatory family.</text>
</comment>
<dbReference type="Proteomes" id="UP000186905">
    <property type="component" value="Unassembled WGS sequence"/>
</dbReference>
<dbReference type="PANTHER" id="PTHR30537">
    <property type="entry name" value="HTH-TYPE TRANSCRIPTIONAL REGULATOR"/>
    <property type="match status" value="1"/>
</dbReference>
<name>A0A1Q9GJ78_9GAMM</name>
<evidence type="ECO:0000256" key="2">
    <source>
        <dbReference type="ARBA" id="ARBA00023015"/>
    </source>
</evidence>
<keyword evidence="7" id="KW-1185">Reference proteome</keyword>
<evidence type="ECO:0000313" key="7">
    <source>
        <dbReference type="Proteomes" id="UP000186905"/>
    </source>
</evidence>
<keyword evidence="2" id="KW-0805">Transcription regulation</keyword>
<evidence type="ECO:0000256" key="3">
    <source>
        <dbReference type="ARBA" id="ARBA00023125"/>
    </source>
</evidence>
<dbReference type="PANTHER" id="PTHR30537:SF5">
    <property type="entry name" value="HTH-TYPE TRANSCRIPTIONAL ACTIVATOR TTDR-RELATED"/>
    <property type="match status" value="1"/>
</dbReference>
<dbReference type="AlphaFoldDB" id="A0A1Q9GJ78"/>
<dbReference type="SUPFAM" id="SSF53850">
    <property type="entry name" value="Periplasmic binding protein-like II"/>
    <property type="match status" value="1"/>
</dbReference>
<dbReference type="FunFam" id="1.10.10.10:FF:000001">
    <property type="entry name" value="LysR family transcriptional regulator"/>
    <property type="match status" value="1"/>
</dbReference>
<evidence type="ECO:0000313" key="6">
    <source>
        <dbReference type="EMBL" id="OLQ74512.1"/>
    </source>
</evidence>
<dbReference type="Gene3D" id="3.40.190.290">
    <property type="match status" value="1"/>
</dbReference>
<dbReference type="InterPro" id="IPR036390">
    <property type="entry name" value="WH_DNA-bd_sf"/>
</dbReference>
<gene>
    <name evidence="6" type="ORF">BIT28_13940</name>
</gene>
<keyword evidence="4" id="KW-0804">Transcription</keyword>
<dbReference type="Gene3D" id="1.10.10.10">
    <property type="entry name" value="Winged helix-like DNA-binding domain superfamily/Winged helix DNA-binding domain"/>
    <property type="match status" value="1"/>
</dbReference>
<comment type="caution">
    <text evidence="6">The sequence shown here is derived from an EMBL/GenBank/DDBJ whole genome shotgun (WGS) entry which is preliminary data.</text>
</comment>
<evidence type="ECO:0000256" key="4">
    <source>
        <dbReference type="ARBA" id="ARBA00023163"/>
    </source>
</evidence>
<dbReference type="SUPFAM" id="SSF46785">
    <property type="entry name" value="Winged helix' DNA-binding domain"/>
    <property type="match status" value="1"/>
</dbReference>
<dbReference type="STRING" id="1903952.BIT28_13940"/>
<dbReference type="InterPro" id="IPR058163">
    <property type="entry name" value="LysR-type_TF_proteobact-type"/>
</dbReference>
<dbReference type="InterPro" id="IPR000847">
    <property type="entry name" value="LysR_HTH_N"/>
</dbReference>
<organism evidence="6 7">
    <name type="scientific">Photobacterium proteolyticum</name>
    <dbReference type="NCBI Taxonomy" id="1903952"/>
    <lineage>
        <taxon>Bacteria</taxon>
        <taxon>Pseudomonadati</taxon>
        <taxon>Pseudomonadota</taxon>
        <taxon>Gammaproteobacteria</taxon>
        <taxon>Vibrionales</taxon>
        <taxon>Vibrionaceae</taxon>
        <taxon>Photobacterium</taxon>
    </lineage>
</organism>
<dbReference type="PROSITE" id="PS50931">
    <property type="entry name" value="HTH_LYSR"/>
    <property type="match status" value="1"/>
</dbReference>